<gene>
    <name evidence="5" type="ORF">CUN48_00355</name>
</gene>
<dbReference type="Pfam" id="PF13365">
    <property type="entry name" value="Trypsin_2"/>
    <property type="match status" value="1"/>
</dbReference>
<dbReference type="InterPro" id="IPR051201">
    <property type="entry name" value="Chloro_Bact_Ser_Proteases"/>
</dbReference>
<dbReference type="GO" id="GO:0006508">
    <property type="term" value="P:proteolysis"/>
    <property type="evidence" value="ECO:0007669"/>
    <property type="project" value="UniProtKB-KW"/>
</dbReference>
<feature type="signal peptide" evidence="3">
    <location>
        <begin position="1"/>
        <end position="27"/>
    </location>
</feature>
<evidence type="ECO:0000313" key="6">
    <source>
        <dbReference type="Proteomes" id="UP000230790"/>
    </source>
</evidence>
<protein>
    <submittedName>
        <fullName evidence="5">2-alkenal reductase</fullName>
    </submittedName>
</protein>
<dbReference type="Proteomes" id="UP000230790">
    <property type="component" value="Unassembled WGS sequence"/>
</dbReference>
<dbReference type="SMART" id="SM00228">
    <property type="entry name" value="PDZ"/>
    <property type="match status" value="1"/>
</dbReference>
<evidence type="ECO:0000256" key="2">
    <source>
        <dbReference type="ARBA" id="ARBA00022801"/>
    </source>
</evidence>
<sequence length="410" mass="43154">MKNKRLFSIIAATAILLSGCSSISSLARSLADQAEVRAAALTRSDETEAITSVVHAPVAIQPTPTAIPATARARFDEEEAVLINLYERVNRAVVSISVRRNTGSGFIGAGSGSGFVIDTAGHIVTNNHVVDGADRINVIFSDGTYARAELVGADAYSDLALLKVDRSAERLTPVELADSDEVKVGQRVVAIGNPFGLAGTMTLGIVSARGRVLPEPSSSGQGSFSNPDIIQTDAAINPGNSGGPLLDMRGRVIGVNTAIRTNNMAGFGQPVNSGVGFAVPSNTVKRVVRALLEEGRVRYPYLGIQGAFSLAEVGDQFDLPIERGVVVGGVVERGPVARAGLRGSTISRSTGQIIRLGDIILAFNGQPVSNYEELIALLVKNHQPGDRVTLTVWRDGRQLDLTVTLGERPQ</sequence>
<comment type="caution">
    <text evidence="5">The sequence shown here is derived from an EMBL/GenBank/DDBJ whole genome shotgun (WGS) entry which is preliminary data.</text>
</comment>
<dbReference type="SUPFAM" id="SSF50156">
    <property type="entry name" value="PDZ domain-like"/>
    <property type="match status" value="1"/>
</dbReference>
<organism evidence="5 6">
    <name type="scientific">Candidatus Thermofonsia Clade 3 bacterium</name>
    <dbReference type="NCBI Taxonomy" id="2364212"/>
    <lineage>
        <taxon>Bacteria</taxon>
        <taxon>Bacillati</taxon>
        <taxon>Chloroflexota</taxon>
        <taxon>Candidatus Thermofontia</taxon>
        <taxon>Candidatus Thermofonsia Clade 3</taxon>
    </lineage>
</organism>
<dbReference type="InterPro" id="IPR001478">
    <property type="entry name" value="PDZ"/>
</dbReference>
<keyword evidence="3" id="KW-0732">Signal</keyword>
<evidence type="ECO:0000313" key="5">
    <source>
        <dbReference type="EMBL" id="PJF49100.1"/>
    </source>
</evidence>
<dbReference type="InterPro" id="IPR009003">
    <property type="entry name" value="Peptidase_S1_PA"/>
</dbReference>
<dbReference type="Gene3D" id="2.40.10.120">
    <property type="match status" value="1"/>
</dbReference>
<keyword evidence="2" id="KW-0378">Hydrolase</keyword>
<dbReference type="EMBL" id="PGTN01000001">
    <property type="protein sequence ID" value="PJF49100.1"/>
    <property type="molecule type" value="Genomic_DNA"/>
</dbReference>
<dbReference type="PANTHER" id="PTHR43343:SF3">
    <property type="entry name" value="PROTEASE DO-LIKE 8, CHLOROPLASTIC"/>
    <property type="match status" value="1"/>
</dbReference>
<evidence type="ECO:0000256" key="3">
    <source>
        <dbReference type="SAM" id="SignalP"/>
    </source>
</evidence>
<keyword evidence="1" id="KW-0645">Protease</keyword>
<dbReference type="InterPro" id="IPR001940">
    <property type="entry name" value="Peptidase_S1C"/>
</dbReference>
<feature type="domain" description="PDZ" evidence="4">
    <location>
        <begin position="300"/>
        <end position="396"/>
    </location>
</feature>
<dbReference type="SUPFAM" id="SSF50494">
    <property type="entry name" value="Trypsin-like serine proteases"/>
    <property type="match status" value="1"/>
</dbReference>
<evidence type="ECO:0000256" key="1">
    <source>
        <dbReference type="ARBA" id="ARBA00022670"/>
    </source>
</evidence>
<dbReference type="GO" id="GO:0004252">
    <property type="term" value="F:serine-type endopeptidase activity"/>
    <property type="evidence" value="ECO:0007669"/>
    <property type="project" value="InterPro"/>
</dbReference>
<proteinExistence type="predicted"/>
<feature type="chain" id="PRO_5014986819" evidence="3">
    <location>
        <begin position="28"/>
        <end position="410"/>
    </location>
</feature>
<accession>A0A2M8QH17</accession>
<evidence type="ECO:0000259" key="4">
    <source>
        <dbReference type="SMART" id="SM00228"/>
    </source>
</evidence>
<dbReference type="PANTHER" id="PTHR43343">
    <property type="entry name" value="PEPTIDASE S12"/>
    <property type="match status" value="1"/>
</dbReference>
<dbReference type="PROSITE" id="PS51257">
    <property type="entry name" value="PROKAR_LIPOPROTEIN"/>
    <property type="match status" value="1"/>
</dbReference>
<dbReference type="AlphaFoldDB" id="A0A2M8QH17"/>
<dbReference type="Gene3D" id="2.30.42.10">
    <property type="match status" value="1"/>
</dbReference>
<dbReference type="PRINTS" id="PR00834">
    <property type="entry name" value="PROTEASES2C"/>
</dbReference>
<name>A0A2M8QH17_9CHLR</name>
<dbReference type="InterPro" id="IPR036034">
    <property type="entry name" value="PDZ_sf"/>
</dbReference>
<dbReference type="Pfam" id="PF13180">
    <property type="entry name" value="PDZ_2"/>
    <property type="match status" value="1"/>
</dbReference>
<reference evidence="5 6" key="1">
    <citation type="submission" date="2017-11" db="EMBL/GenBank/DDBJ databases">
        <title>Evolution of Phototrophy in the Chloroflexi Phylum Driven by Horizontal Gene Transfer.</title>
        <authorList>
            <person name="Ward L.M."/>
            <person name="Hemp J."/>
            <person name="Shih P.M."/>
            <person name="Mcglynn S.E."/>
            <person name="Fischer W."/>
        </authorList>
    </citation>
    <scope>NUCLEOTIDE SEQUENCE [LARGE SCALE GENOMIC DNA]</scope>
    <source>
        <strain evidence="5">JP3_7</strain>
    </source>
</reference>